<organism evidence="12 13">
    <name type="scientific">Glossina fuscipes</name>
    <dbReference type="NCBI Taxonomy" id="7396"/>
    <lineage>
        <taxon>Eukaryota</taxon>
        <taxon>Metazoa</taxon>
        <taxon>Ecdysozoa</taxon>
        <taxon>Arthropoda</taxon>
        <taxon>Hexapoda</taxon>
        <taxon>Insecta</taxon>
        <taxon>Pterygota</taxon>
        <taxon>Neoptera</taxon>
        <taxon>Endopterygota</taxon>
        <taxon>Diptera</taxon>
        <taxon>Brachycera</taxon>
        <taxon>Muscomorpha</taxon>
        <taxon>Hippoboscoidea</taxon>
        <taxon>Glossinidae</taxon>
        <taxon>Glossina</taxon>
    </lineage>
</organism>
<proteinExistence type="inferred from homology"/>
<dbReference type="Proteomes" id="UP000092443">
    <property type="component" value="Unplaced"/>
</dbReference>
<dbReference type="InterPro" id="IPR057246">
    <property type="entry name" value="CARBOXYPEPT_ZN_1"/>
</dbReference>
<dbReference type="Gene3D" id="3.40.630.10">
    <property type="entry name" value="Zn peptidases"/>
    <property type="match status" value="3"/>
</dbReference>
<dbReference type="FunFam" id="2.60.40.1120:FF:000020">
    <property type="entry name" value="Silver, isoform N"/>
    <property type="match status" value="1"/>
</dbReference>
<feature type="active site" description="Proton donor/acceptor" evidence="9">
    <location>
        <position position="755"/>
    </location>
</feature>
<evidence type="ECO:0000256" key="1">
    <source>
        <dbReference type="ARBA" id="ARBA00001947"/>
    </source>
</evidence>
<evidence type="ECO:0000256" key="5">
    <source>
        <dbReference type="ARBA" id="ARBA00022723"/>
    </source>
</evidence>
<dbReference type="PANTHER" id="PTHR11532">
    <property type="entry name" value="PROTEASE M14 CARBOXYPEPTIDASE"/>
    <property type="match status" value="1"/>
</dbReference>
<dbReference type="SUPFAM" id="SSF53187">
    <property type="entry name" value="Zn-dependent exopeptidases"/>
    <property type="match status" value="3"/>
</dbReference>
<dbReference type="FunFam" id="3.40.630.10:FF:000020">
    <property type="entry name" value="Carboxypeptidase D"/>
    <property type="match status" value="1"/>
</dbReference>
<dbReference type="PROSITE" id="PS00133">
    <property type="entry name" value="CARBOXYPEPT_ZN_2"/>
    <property type="match status" value="2"/>
</dbReference>
<dbReference type="CDD" id="cd03858">
    <property type="entry name" value="M14_CP_N-E_like"/>
    <property type="match status" value="1"/>
</dbReference>
<dbReference type="Pfam" id="PF13620">
    <property type="entry name" value="CarboxypepD_reg"/>
    <property type="match status" value="3"/>
</dbReference>
<dbReference type="PANTHER" id="PTHR11532:SF62">
    <property type="entry name" value="CARBOXYPEPTIDASE D"/>
    <property type="match status" value="1"/>
</dbReference>
<dbReference type="InterPro" id="IPR000834">
    <property type="entry name" value="Peptidase_M14"/>
</dbReference>
<evidence type="ECO:0000256" key="2">
    <source>
        <dbReference type="ARBA" id="ARBA00005988"/>
    </source>
</evidence>
<dbReference type="InterPro" id="IPR008969">
    <property type="entry name" value="CarboxyPept-like_regulatory"/>
</dbReference>
<dbReference type="GO" id="GO:0005615">
    <property type="term" value="C:extracellular space"/>
    <property type="evidence" value="ECO:0007669"/>
    <property type="project" value="TreeGrafter"/>
</dbReference>
<dbReference type="PROSITE" id="PS00132">
    <property type="entry name" value="CARBOXYPEPT_ZN_1"/>
    <property type="match status" value="2"/>
</dbReference>
<dbReference type="PRINTS" id="PR00765">
    <property type="entry name" value="CRBOXYPTASEA"/>
</dbReference>
<dbReference type="InterPro" id="IPR050753">
    <property type="entry name" value="Peptidase_M14_domain"/>
</dbReference>
<keyword evidence="4" id="KW-0645">Protease</keyword>
<comment type="similarity">
    <text evidence="2 9">Belongs to the peptidase M14 family.</text>
</comment>
<keyword evidence="10" id="KW-1133">Transmembrane helix</keyword>
<comment type="caution">
    <text evidence="9">Lacks conserved residue(s) required for the propagation of feature annotation.</text>
</comment>
<reference evidence="13" key="1">
    <citation type="submission" date="2025-08" db="UniProtKB">
        <authorList>
            <consortium name="RefSeq"/>
        </authorList>
    </citation>
    <scope>IDENTIFICATION</scope>
    <source>
        <tissue evidence="13">Whole body pupa</tissue>
    </source>
</reference>
<name>A0A9C5ZR40_9MUSC</name>
<feature type="domain" description="Peptidase M14" evidence="11">
    <location>
        <begin position="63"/>
        <end position="362"/>
    </location>
</feature>
<accession>A0A9C5ZR40</accession>
<dbReference type="GO" id="GO:0004181">
    <property type="term" value="F:metallocarboxypeptidase activity"/>
    <property type="evidence" value="ECO:0007669"/>
    <property type="project" value="InterPro"/>
</dbReference>
<keyword evidence="5" id="KW-0479">Metal-binding</keyword>
<keyword evidence="6" id="KW-0378">Hydrolase</keyword>
<evidence type="ECO:0000313" key="12">
    <source>
        <dbReference type="Proteomes" id="UP000092443"/>
    </source>
</evidence>
<evidence type="ECO:0000256" key="8">
    <source>
        <dbReference type="ARBA" id="ARBA00023180"/>
    </source>
</evidence>
<dbReference type="SUPFAM" id="SSF49464">
    <property type="entry name" value="Carboxypeptidase regulatory domain-like"/>
    <property type="match status" value="4"/>
</dbReference>
<dbReference type="FunFam" id="3.40.630.10:FF:000104">
    <property type="entry name" value="Silver, isoform N"/>
    <property type="match status" value="1"/>
</dbReference>
<dbReference type="SMART" id="SM00631">
    <property type="entry name" value="Zn_pept"/>
    <property type="match status" value="2"/>
</dbReference>
<protein>
    <submittedName>
        <fullName evidence="13">Carboxypeptidase D isoform X1</fullName>
    </submittedName>
</protein>
<dbReference type="RefSeq" id="XP_037900267.1">
    <property type="nucleotide sequence ID" value="XM_038044339.1"/>
</dbReference>
<keyword evidence="10" id="KW-0812">Transmembrane</keyword>
<evidence type="ECO:0000256" key="7">
    <source>
        <dbReference type="ARBA" id="ARBA00022833"/>
    </source>
</evidence>
<feature type="transmembrane region" description="Helical" evidence="10">
    <location>
        <begin position="1343"/>
        <end position="1368"/>
    </location>
</feature>
<sequence length="1480" mass="168345">MIRKAAKIFSPYVFIAKCGSLFKPMPYKVLSVLFIVLGVLSNSFVTPATTMPDDESFISPNPKYHSNEDIGTLFKSLQAQYPHLARTYIIGKSVQDRPLYALALTGSSNNLEERELLRPFVKFTANIHGDETLGREIILYLAQYLVLNYAKVPEVQQILNATEIHMLPTCNPDGFYVAHEGNCESLPDYVGRNNAAGEDLNRDFPDRLDNEHHAQLRTEKRQPETAAVIDFTLSKPFILSANFHGGAVVAGYPYDNSIAHHECCEESVAPDDVVFKHLAHAYADNHPSMRLGNSCNETFPGGITNGAKWYELDGGMQDFNYVFANCFELTIELTCCKYPLAQTLPDEWANNKRSLINFLKQAHIGIKGLVKDVNGYPIHDARIVVSGFEGKTVRTTQRGEYWRLLVPGTYDVLAMAFGFQNSEVQKVEVTNDNAAAQRLDFTLSPISNNIDGNFHKIIVERADKAEDVEKNGGFLTLTEFVHHNYAAMEKFLHDIADNYPSITRLYSIGKSVQNRDLLVMELFAKPGEHLPNVPEFKYVANMHGNEVVGKEMLLLLTKYICERYMYDDRITKLVNNTRMHFLYSMNPDGYEIAREDDNTNAIGRENANNVDLNRNFPDQYGTDRNNRVTEPEVKAVMNWTLSIPFVLSANLHGGSLVANYPFDDNANDFNDPFARLRDAKVSRKLNPTDDHELFKHLAKVYSKAHPTMHFGSPCPKFKQEIFPDGIVNGAQWYSVTGGMQDWNYVRAGVMEITLELGCVKYPKASELLKYWKDNRESLLLFIEQVHNGIHGFVRSSIGNPVPQAAITVDGSRHTVYSDTYGDYWRLALPGRHNLTVLADGFSPEREAIEISAEKRSLRLDITLMRDDDQHWASANDYRIIENVVHTRYHTNPQIRERLAEFETHNDNGQIATFGYAENEFGLYYNSIKLTSDIGAPEENKFKILILSSFFDTTSPLGREISLNLVRHIIEGYKLKEPRILKFLQNAVLYVVPAIENFETVFKLYNGNKSICDPVIRDELGERLLSPESEKRRDLLLQFLDNERFDLMLTFIAGHSELIYPKDEQIFERFAHYIENVEFSFSPLQCSASSTRTVHRDTTERLTNLLYKTYNIPMFSLGLSCCRMPPQTQIASIWRKNIDKLKHFLHLIETGAKGYVQDEKGSPLREAFIRLIDHKPVYNVTKNLARFQLMLPVGLYALEISAPKYQSYVAKVEVIQGKITDLGVIKLSAYTLITGHSEIVPLGRIRHQATVLSGFVLDLSNHPVPHAKVSIIAPITKHYLRNFTDSIGAYTINNIPNGDITLKVEAPRYLEATRLVHVTDDGMPIKGVVFRLKRNEHVMGMPRFIFIVFASIAIIIVVVMCILCAQFFLARRHRTDKPYYNFSLLPQKGKELFEDDDLGDDGETELFRSPIKKGMIIKPYFDDDDDDLKHIMHSDNDGDDSDDYSDVADKHAIMDSQIKAKHVYNDDSGEEVIMLHKQQNH</sequence>
<comment type="cofactor">
    <cofactor evidence="1">
        <name>Zn(2+)</name>
        <dbReference type="ChEBI" id="CHEBI:29105"/>
    </cofactor>
</comment>
<keyword evidence="8" id="KW-0325">Glycoprotein</keyword>
<dbReference type="GeneID" id="119644672"/>
<dbReference type="Gene3D" id="2.60.40.1120">
    <property type="entry name" value="Carboxypeptidase-like, regulatory domain"/>
    <property type="match status" value="4"/>
</dbReference>
<evidence type="ECO:0000256" key="9">
    <source>
        <dbReference type="PROSITE-ProRule" id="PRU01379"/>
    </source>
</evidence>
<evidence type="ECO:0000313" key="13">
    <source>
        <dbReference type="RefSeq" id="XP_037900267.1"/>
    </source>
</evidence>
<dbReference type="GO" id="GO:0006518">
    <property type="term" value="P:peptide metabolic process"/>
    <property type="evidence" value="ECO:0007669"/>
    <property type="project" value="TreeGrafter"/>
</dbReference>
<evidence type="ECO:0000256" key="3">
    <source>
        <dbReference type="ARBA" id="ARBA00022645"/>
    </source>
</evidence>
<evidence type="ECO:0000256" key="6">
    <source>
        <dbReference type="ARBA" id="ARBA00022801"/>
    </source>
</evidence>
<feature type="active site" description="Proton donor/acceptor" evidence="9">
    <location>
        <position position="332"/>
    </location>
</feature>
<gene>
    <name evidence="13" type="primary">LOC119644672</name>
</gene>
<keyword evidence="7" id="KW-0862">Zinc</keyword>
<dbReference type="InterPro" id="IPR057247">
    <property type="entry name" value="CARBOXYPEPT_ZN_2"/>
</dbReference>
<dbReference type="KEGG" id="gfs:119644672"/>
<keyword evidence="3 13" id="KW-0121">Carboxypeptidase</keyword>
<feature type="domain" description="Peptidase M14" evidence="11">
    <location>
        <begin position="481"/>
        <end position="785"/>
    </location>
</feature>
<dbReference type="GO" id="GO:0016485">
    <property type="term" value="P:protein processing"/>
    <property type="evidence" value="ECO:0007669"/>
    <property type="project" value="TreeGrafter"/>
</dbReference>
<evidence type="ECO:0000256" key="10">
    <source>
        <dbReference type="SAM" id="Phobius"/>
    </source>
</evidence>
<dbReference type="GO" id="GO:0008270">
    <property type="term" value="F:zinc ion binding"/>
    <property type="evidence" value="ECO:0007669"/>
    <property type="project" value="InterPro"/>
</dbReference>
<evidence type="ECO:0000256" key="4">
    <source>
        <dbReference type="ARBA" id="ARBA00022670"/>
    </source>
</evidence>
<evidence type="ECO:0000259" key="11">
    <source>
        <dbReference type="PROSITE" id="PS52035"/>
    </source>
</evidence>
<dbReference type="CDD" id="cd11308">
    <property type="entry name" value="Peptidase_M14NE-CP-C_like"/>
    <property type="match status" value="2"/>
</dbReference>
<dbReference type="Pfam" id="PF00246">
    <property type="entry name" value="Peptidase_M14"/>
    <property type="match status" value="2"/>
</dbReference>
<dbReference type="PROSITE" id="PS52035">
    <property type="entry name" value="PEPTIDASE_M14"/>
    <property type="match status" value="3"/>
</dbReference>
<keyword evidence="12" id="KW-1185">Reference proteome</keyword>
<feature type="domain" description="Peptidase M14" evidence="11">
    <location>
        <begin position="887"/>
        <end position="1147"/>
    </location>
</feature>
<keyword evidence="10" id="KW-0472">Membrane</keyword>
<dbReference type="FunFam" id="2.60.40.1120:FF:000016">
    <property type="entry name" value="carboxypeptidase D isoform X2"/>
    <property type="match status" value="1"/>
</dbReference>